<organism evidence="1 2">
    <name type="scientific">Heliomicrobium undosum</name>
    <dbReference type="NCBI Taxonomy" id="121734"/>
    <lineage>
        <taxon>Bacteria</taxon>
        <taxon>Bacillati</taxon>
        <taxon>Bacillota</taxon>
        <taxon>Clostridia</taxon>
        <taxon>Eubacteriales</taxon>
        <taxon>Heliobacteriaceae</taxon>
        <taxon>Heliomicrobium</taxon>
    </lineage>
</organism>
<gene>
    <name evidence="1" type="ORF">GTO91_17060</name>
</gene>
<keyword evidence="2" id="KW-1185">Reference proteome</keyword>
<reference evidence="1 2" key="1">
    <citation type="submission" date="2020-01" db="EMBL/GenBank/DDBJ databases">
        <title>Whole-genome sequence of Heliobacterium undosum DSM 13378.</title>
        <authorList>
            <person name="Kyndt J.A."/>
            <person name="Meyer T.E."/>
        </authorList>
    </citation>
    <scope>NUCLEOTIDE SEQUENCE [LARGE SCALE GENOMIC DNA]</scope>
    <source>
        <strain evidence="1 2">DSM 13378</strain>
    </source>
</reference>
<dbReference type="OrthoDB" id="9785699at2"/>
<sequence>MNILNMAASAEKNDATLGYLTWFTVSDVAITRESLQEKFKQAGVDLKHMPRKISPVDAFRRATTAVEKKRQEIHSEEGVVVNVLVRNVKSTREKVVRTVVVEKVSSTTETITYKAGEAKLVYDKDVEDFVVESASKDPLVQAVIEEAELIFEHAKKHYNGRHLRDIVQSILQTMSPIAVRPSGGVYFVPVCNEMELEALVRLLRLFGGGSEGWMIPLRNNDEGKDLVRAKLRDHLEAILRNMKEGLVNDKLDAWHAGELIDNAKRQLKSFSEYQQLLQEEMEDMGVVIQAIKGQIVAMVEKAAALASK</sequence>
<dbReference type="InterPro" id="IPR046632">
    <property type="entry name" value="DUF6744"/>
</dbReference>
<name>A0A845L431_9FIRM</name>
<protein>
    <submittedName>
        <fullName evidence="1">Uncharacterized protein</fullName>
    </submittedName>
</protein>
<proteinExistence type="predicted"/>
<dbReference type="EMBL" id="WXEY01000038">
    <property type="protein sequence ID" value="MZP31407.1"/>
    <property type="molecule type" value="Genomic_DNA"/>
</dbReference>
<dbReference type="RefSeq" id="WP_161259921.1">
    <property type="nucleotide sequence ID" value="NZ_WXEY01000038.1"/>
</dbReference>
<dbReference type="Proteomes" id="UP000463470">
    <property type="component" value="Unassembled WGS sequence"/>
</dbReference>
<comment type="caution">
    <text evidence="1">The sequence shown here is derived from an EMBL/GenBank/DDBJ whole genome shotgun (WGS) entry which is preliminary data.</text>
</comment>
<dbReference type="AlphaFoldDB" id="A0A845L431"/>
<evidence type="ECO:0000313" key="1">
    <source>
        <dbReference type="EMBL" id="MZP31407.1"/>
    </source>
</evidence>
<accession>A0A845L431</accession>
<evidence type="ECO:0000313" key="2">
    <source>
        <dbReference type="Proteomes" id="UP000463470"/>
    </source>
</evidence>
<dbReference type="Pfam" id="PF20529">
    <property type="entry name" value="DUF6744"/>
    <property type="match status" value="1"/>
</dbReference>